<dbReference type="InterPro" id="IPR005123">
    <property type="entry name" value="Oxoglu/Fe-dep_dioxygenase_dom"/>
</dbReference>
<dbReference type="InterPro" id="IPR050693">
    <property type="entry name" value="Hsp70_NEF-Inhibitors"/>
</dbReference>
<proteinExistence type="predicted"/>
<dbReference type="PANTHER" id="PTHR19316">
    <property type="entry name" value="PROTEIN FOLDING REGULATOR"/>
    <property type="match status" value="1"/>
</dbReference>
<sequence length="494" mass="53801">MTSDGGNNDANVDWTALLKWSLAQQQGFDADAMPRRELTKDDMKFFYNAVAASNAGGKSDAVMILESVERTRDGGTDEEAAVALEDLIDRCEQTENAGNMLSAGGAEALTAMLRAGRGEIRKLAARALATVTQNHPEAQVRAANAGAVEAILDVVRIDNDDGLRGASLWALSCLIRDCVEAAKAFKAAGGVEVCTQFISMPTLNDRIRAKALHLGRHAFVQSEENMSDAVEHGAIKSASECVRSEDVNVREAAATLLLLIAQCVDFTKNPKAVDQFRSAKAHVAKALSNMQFTTGPDAESNEPTRQALEQLIAMLTDAFSKAELACVHDLLENEGWLKNEQAMRFSPLPSWLVVVGQRLYQIAVEVGFVMDDERPLFNFSQCIINQYTPPGGLTPHVDLRAFGDLIASISLCSTVAMDFAPVEPNANMQSNLTLRLDHGDVLIFKGDARWRWTHAIPSRQVDIFGAERVERAHRISITLRTMDPDGHVLEVPAT</sequence>
<dbReference type="EMBL" id="KZ155839">
    <property type="protein sequence ID" value="OUS42043.1"/>
    <property type="molecule type" value="Genomic_DNA"/>
</dbReference>
<dbReference type="GO" id="GO:0005783">
    <property type="term" value="C:endoplasmic reticulum"/>
    <property type="evidence" value="ECO:0007669"/>
    <property type="project" value="TreeGrafter"/>
</dbReference>
<protein>
    <recommendedName>
        <fullName evidence="1">Fe2OG dioxygenase domain-containing protein</fullName>
    </recommendedName>
</protein>
<dbReference type="Gene3D" id="1.25.10.10">
    <property type="entry name" value="Leucine-rich Repeat Variant"/>
    <property type="match status" value="1"/>
</dbReference>
<dbReference type="AlphaFoldDB" id="A0A1Y5I1R6"/>
<dbReference type="Pfam" id="PF13532">
    <property type="entry name" value="2OG-FeII_Oxy_2"/>
    <property type="match status" value="1"/>
</dbReference>
<dbReference type="SMART" id="SM00185">
    <property type="entry name" value="ARM"/>
    <property type="match status" value="3"/>
</dbReference>
<dbReference type="InterPro" id="IPR011989">
    <property type="entry name" value="ARM-like"/>
</dbReference>
<accession>A0A1Y5I1R6</accession>
<dbReference type="SUPFAM" id="SSF48371">
    <property type="entry name" value="ARM repeat"/>
    <property type="match status" value="1"/>
</dbReference>
<gene>
    <name evidence="2" type="ORF">BE221DRAFT_64526</name>
</gene>
<name>A0A1Y5I1R6_OSTTA</name>
<dbReference type="GO" id="GO:0000774">
    <property type="term" value="F:adenyl-nucleotide exchange factor activity"/>
    <property type="evidence" value="ECO:0007669"/>
    <property type="project" value="TreeGrafter"/>
</dbReference>
<reference evidence="2" key="1">
    <citation type="submission" date="2017-04" db="EMBL/GenBank/DDBJ databases">
        <title>Population genomics of picophytoplankton unveils novel chromosome hypervariability.</title>
        <authorList>
            <consortium name="DOE Joint Genome Institute"/>
            <person name="Blanc-Mathieu R."/>
            <person name="Krasovec M."/>
            <person name="Hebrard M."/>
            <person name="Yau S."/>
            <person name="Desgranges E."/>
            <person name="Martin J."/>
            <person name="Schackwitz W."/>
            <person name="Kuo A."/>
            <person name="Salin G."/>
            <person name="Donnadieu C."/>
            <person name="Desdevises Y."/>
            <person name="Sanchez-Ferandin S."/>
            <person name="Moreau H."/>
            <person name="Rivals E."/>
            <person name="Grigoriev I.V."/>
            <person name="Grimsley N."/>
            <person name="Eyre-Walker A."/>
            <person name="Piganeau G."/>
        </authorList>
    </citation>
    <scope>NUCLEOTIDE SEQUENCE [LARGE SCALE GENOMIC DNA]</scope>
    <source>
        <strain evidence="2">RCC 1115</strain>
    </source>
</reference>
<dbReference type="SUPFAM" id="SSF51197">
    <property type="entry name" value="Clavaminate synthase-like"/>
    <property type="match status" value="1"/>
</dbReference>
<organism evidence="2">
    <name type="scientific">Ostreococcus tauri</name>
    <name type="common">Marine green alga</name>
    <dbReference type="NCBI Taxonomy" id="70448"/>
    <lineage>
        <taxon>Eukaryota</taxon>
        <taxon>Viridiplantae</taxon>
        <taxon>Chlorophyta</taxon>
        <taxon>Mamiellophyceae</taxon>
        <taxon>Mamiellales</taxon>
        <taxon>Bathycoccaceae</taxon>
        <taxon>Ostreococcus</taxon>
    </lineage>
</organism>
<dbReference type="PROSITE" id="PS51471">
    <property type="entry name" value="FE2OG_OXY"/>
    <property type="match status" value="1"/>
</dbReference>
<dbReference type="Proteomes" id="UP000195557">
    <property type="component" value="Unassembled WGS sequence"/>
</dbReference>
<dbReference type="PANTHER" id="PTHR19316:SF18">
    <property type="entry name" value="HSP70-BINDING PROTEIN 1"/>
    <property type="match status" value="1"/>
</dbReference>
<feature type="domain" description="Fe2OG dioxygenase" evidence="1">
    <location>
        <begin position="378"/>
        <end position="483"/>
    </location>
</feature>
<dbReference type="InterPro" id="IPR016024">
    <property type="entry name" value="ARM-type_fold"/>
</dbReference>
<dbReference type="InterPro" id="IPR000225">
    <property type="entry name" value="Armadillo"/>
</dbReference>
<dbReference type="InterPro" id="IPR027450">
    <property type="entry name" value="AlkB-like"/>
</dbReference>
<dbReference type="eggNOG" id="KOG2160">
    <property type="taxonomic scope" value="Eukaryota"/>
</dbReference>
<evidence type="ECO:0000313" key="2">
    <source>
        <dbReference type="EMBL" id="OUS42043.1"/>
    </source>
</evidence>
<evidence type="ECO:0000259" key="1">
    <source>
        <dbReference type="PROSITE" id="PS51471"/>
    </source>
</evidence>
<dbReference type="Gene3D" id="2.60.120.1520">
    <property type="match status" value="1"/>
</dbReference>